<feature type="compositionally biased region" description="Basic and acidic residues" evidence="10">
    <location>
        <begin position="1385"/>
        <end position="1403"/>
    </location>
</feature>
<evidence type="ECO:0000256" key="8">
    <source>
        <dbReference type="ARBA" id="ARBA00023125"/>
    </source>
</evidence>
<comment type="similarity">
    <text evidence="3">Belongs to the DNA glycosylase family. DEMETER subfamily.</text>
</comment>
<dbReference type="SMART" id="SM00525">
    <property type="entry name" value="FES"/>
    <property type="match status" value="1"/>
</dbReference>
<dbReference type="EMBL" id="JBJUIK010000008">
    <property type="protein sequence ID" value="KAL3520825.1"/>
    <property type="molecule type" value="Genomic_DNA"/>
</dbReference>
<dbReference type="InterPro" id="IPR028924">
    <property type="entry name" value="Perm-CXXC"/>
</dbReference>
<dbReference type="InterPro" id="IPR003265">
    <property type="entry name" value="HhH-GPD_domain"/>
</dbReference>
<dbReference type="GO" id="GO:0019104">
    <property type="term" value="F:DNA N-glycosylase activity"/>
    <property type="evidence" value="ECO:0007669"/>
    <property type="project" value="UniProtKB-ARBA"/>
</dbReference>
<evidence type="ECO:0000256" key="4">
    <source>
        <dbReference type="ARBA" id="ARBA00022485"/>
    </source>
</evidence>
<feature type="compositionally biased region" description="Polar residues" evidence="10">
    <location>
        <begin position="446"/>
        <end position="455"/>
    </location>
</feature>
<feature type="region of interest" description="Disordered" evidence="10">
    <location>
        <begin position="398"/>
        <end position="475"/>
    </location>
</feature>
<comment type="cofactor">
    <cofactor evidence="1">
        <name>[4Fe-4S] cluster</name>
        <dbReference type="ChEBI" id="CHEBI:49883"/>
    </cofactor>
</comment>
<gene>
    <name evidence="12" type="ORF">ACH5RR_018974</name>
</gene>
<feature type="region of interest" description="Disordered" evidence="10">
    <location>
        <begin position="1118"/>
        <end position="1180"/>
    </location>
</feature>
<feature type="region of interest" description="Disordered" evidence="10">
    <location>
        <begin position="840"/>
        <end position="861"/>
    </location>
</feature>
<organism evidence="12 13">
    <name type="scientific">Cinchona calisaya</name>
    <dbReference type="NCBI Taxonomy" id="153742"/>
    <lineage>
        <taxon>Eukaryota</taxon>
        <taxon>Viridiplantae</taxon>
        <taxon>Streptophyta</taxon>
        <taxon>Embryophyta</taxon>
        <taxon>Tracheophyta</taxon>
        <taxon>Spermatophyta</taxon>
        <taxon>Magnoliopsida</taxon>
        <taxon>eudicotyledons</taxon>
        <taxon>Gunneridae</taxon>
        <taxon>Pentapetalae</taxon>
        <taxon>asterids</taxon>
        <taxon>lamiids</taxon>
        <taxon>Gentianales</taxon>
        <taxon>Rubiaceae</taxon>
        <taxon>Cinchonoideae</taxon>
        <taxon>Cinchoneae</taxon>
        <taxon>Cinchona</taxon>
    </lineage>
</organism>
<evidence type="ECO:0000256" key="5">
    <source>
        <dbReference type="ARBA" id="ARBA00022723"/>
    </source>
</evidence>
<comment type="subcellular location">
    <subcellularLocation>
        <location evidence="2">Nucleus</location>
    </subcellularLocation>
</comment>
<dbReference type="CDD" id="cd00056">
    <property type="entry name" value="ENDO3c"/>
    <property type="match status" value="1"/>
</dbReference>
<dbReference type="InterPro" id="IPR044811">
    <property type="entry name" value="DME/ROS1"/>
</dbReference>
<accession>A0ABD2ZR47</accession>
<evidence type="ECO:0000256" key="10">
    <source>
        <dbReference type="SAM" id="MobiDB-lite"/>
    </source>
</evidence>
<evidence type="ECO:0000313" key="13">
    <source>
        <dbReference type="Proteomes" id="UP001630127"/>
    </source>
</evidence>
<dbReference type="Gene3D" id="1.10.340.30">
    <property type="entry name" value="Hypothetical protein, domain 2"/>
    <property type="match status" value="1"/>
</dbReference>
<dbReference type="PANTHER" id="PTHR46213">
    <property type="entry name" value="TRANSCRIPTIONAL ACTIVATOR DEMETER"/>
    <property type="match status" value="1"/>
</dbReference>
<evidence type="ECO:0000256" key="2">
    <source>
        <dbReference type="ARBA" id="ARBA00004123"/>
    </source>
</evidence>
<dbReference type="Pfam" id="PF15629">
    <property type="entry name" value="Perm-CXXC"/>
    <property type="match status" value="1"/>
</dbReference>
<evidence type="ECO:0000256" key="1">
    <source>
        <dbReference type="ARBA" id="ARBA00001966"/>
    </source>
</evidence>
<dbReference type="InterPro" id="IPR028925">
    <property type="entry name" value="RRM_DME"/>
</dbReference>
<dbReference type="InterPro" id="IPR023170">
    <property type="entry name" value="HhH_base_excis_C"/>
</dbReference>
<dbReference type="GO" id="GO:0003906">
    <property type="term" value="F:DNA-(apurinic or apyrimidinic site) endonuclease activity"/>
    <property type="evidence" value="ECO:0007669"/>
    <property type="project" value="UniProtKB-ARBA"/>
</dbReference>
<feature type="compositionally biased region" description="Polar residues" evidence="10">
    <location>
        <begin position="398"/>
        <end position="415"/>
    </location>
</feature>
<keyword evidence="7" id="KW-0411">Iron-sulfur</keyword>
<dbReference type="Gene3D" id="1.10.1670.10">
    <property type="entry name" value="Helix-hairpin-Helix base-excision DNA repair enzymes (C-terminal)"/>
    <property type="match status" value="1"/>
</dbReference>
<protein>
    <recommendedName>
        <fullName evidence="11">HhH-GPD domain-containing protein</fullName>
    </recommendedName>
</protein>
<dbReference type="GO" id="GO:0005634">
    <property type="term" value="C:nucleus"/>
    <property type="evidence" value="ECO:0007669"/>
    <property type="project" value="UniProtKB-SubCell"/>
</dbReference>
<dbReference type="SUPFAM" id="SSF48150">
    <property type="entry name" value="DNA-glycosylase"/>
    <property type="match status" value="1"/>
</dbReference>
<feature type="compositionally biased region" description="Basic and acidic residues" evidence="10">
    <location>
        <begin position="702"/>
        <end position="711"/>
    </location>
</feature>
<dbReference type="InterPro" id="IPR011257">
    <property type="entry name" value="DNA_glycosylase"/>
</dbReference>
<feature type="region of interest" description="Disordered" evidence="10">
    <location>
        <begin position="884"/>
        <end position="918"/>
    </location>
</feature>
<evidence type="ECO:0000313" key="12">
    <source>
        <dbReference type="EMBL" id="KAL3520825.1"/>
    </source>
</evidence>
<keyword evidence="5" id="KW-0479">Metal-binding</keyword>
<dbReference type="PANTHER" id="PTHR46213:SF24">
    <property type="entry name" value="HHH-GPD DOMAIN-CONTAINING PROTEIN"/>
    <property type="match status" value="1"/>
</dbReference>
<feature type="compositionally biased region" description="Polar residues" evidence="10">
    <location>
        <begin position="1136"/>
        <end position="1152"/>
    </location>
</feature>
<proteinExistence type="inferred from homology"/>
<keyword evidence="13" id="KW-1185">Reference proteome</keyword>
<comment type="caution">
    <text evidence="12">The sequence shown here is derived from an EMBL/GenBank/DDBJ whole genome shotgun (WGS) entry which is preliminary data.</text>
</comment>
<dbReference type="GO" id="GO:0051539">
    <property type="term" value="F:4 iron, 4 sulfur cluster binding"/>
    <property type="evidence" value="ECO:0007669"/>
    <property type="project" value="UniProtKB-KW"/>
</dbReference>
<evidence type="ECO:0000256" key="7">
    <source>
        <dbReference type="ARBA" id="ARBA00023014"/>
    </source>
</evidence>
<keyword evidence="8" id="KW-0238">DNA-binding</keyword>
<feature type="region of interest" description="Disordered" evidence="10">
    <location>
        <begin position="1350"/>
        <end position="1415"/>
    </location>
</feature>
<dbReference type="Proteomes" id="UP001630127">
    <property type="component" value="Unassembled WGS sequence"/>
</dbReference>
<evidence type="ECO:0000259" key="11">
    <source>
        <dbReference type="SMART" id="SM00478"/>
    </source>
</evidence>
<evidence type="ECO:0000256" key="3">
    <source>
        <dbReference type="ARBA" id="ARBA00005646"/>
    </source>
</evidence>
<dbReference type="GO" id="GO:0003677">
    <property type="term" value="F:DNA binding"/>
    <property type="evidence" value="ECO:0007669"/>
    <property type="project" value="UniProtKB-KW"/>
</dbReference>
<keyword evidence="6" id="KW-0408">Iron</keyword>
<feature type="compositionally biased region" description="Polar residues" evidence="10">
    <location>
        <begin position="1358"/>
        <end position="1383"/>
    </location>
</feature>
<dbReference type="GO" id="GO:0046872">
    <property type="term" value="F:metal ion binding"/>
    <property type="evidence" value="ECO:0007669"/>
    <property type="project" value="UniProtKB-KW"/>
</dbReference>
<evidence type="ECO:0000256" key="6">
    <source>
        <dbReference type="ARBA" id="ARBA00023004"/>
    </source>
</evidence>
<reference evidence="12 13" key="1">
    <citation type="submission" date="2024-11" db="EMBL/GenBank/DDBJ databases">
        <title>A near-complete genome assembly of Cinchona calisaya.</title>
        <authorList>
            <person name="Lian D.C."/>
            <person name="Zhao X.W."/>
            <person name="Wei L."/>
        </authorList>
    </citation>
    <scope>NUCLEOTIDE SEQUENCE [LARGE SCALE GENOMIC DNA]</scope>
    <source>
        <tissue evidence="12">Nenye</tissue>
    </source>
</reference>
<keyword evidence="9" id="KW-0539">Nucleus</keyword>
<feature type="compositionally biased region" description="Polar residues" evidence="10">
    <location>
        <begin position="1118"/>
        <end position="1127"/>
    </location>
</feature>
<dbReference type="SMART" id="SM00478">
    <property type="entry name" value="ENDO3c"/>
    <property type="match status" value="1"/>
</dbReference>
<evidence type="ECO:0000256" key="9">
    <source>
        <dbReference type="ARBA" id="ARBA00023242"/>
    </source>
</evidence>
<dbReference type="InterPro" id="IPR003651">
    <property type="entry name" value="Endonuclease3_FeS-loop_motif"/>
</dbReference>
<sequence length="1975" mass="219549">MNLGNGFPIPQENGVTNNGDPWIPLTPDKPVMRAANPVSAEMQGSLSKNTNWQERLGMQSQISAEKPLMCAANLVPDEMQGSLSKNTNWQEQLGMQSRFLTEKPVMHAANPVPAEMKGCLSKNANLQEVLGMQSRFSTEKPVMQTTYPMGGEMQGDQIEGTNWMELLGLYSGFLQQTPKNEALQNLNGAGLLRHGEHNMPDGAAAQANGCFNQNAGSYTQLNTKDDPVRNNTIEVLGIKNAPAILPIDGTPNTGLHGTDKLPFTSSHSPVGNKWANYQSSSMFLQQKKALHPHQGFVSSSLQKMTSDGFPDPYRPMYNPNSSQREETAVVSCATDCFQFAPVTPDQGKQLKKHQHSDIQNFSVDESQKQGRDQQEIIFTNSQAGSQCNELLHSVIASPSASNSTTLKQKNISEDGSPQERPLKRKKHRPKVVVEGKPKRTPKPTASKANVSNENPSGKRRYVRRKGLEASTSVKENETNGIATSAVSSAAKSCRRVLNFDLEDKAHNSWIGDSQAEAHLKMKPFDLNLNCQDTTCSTGLNTVAEISSTKEGQQDGHGAEKQHGKSTCNLIYSNNQKLAEKSLPLTPTGQSPTARDYTLNLIARSLNLQNAACQNNDQSRYSQGHQHIGEGTGQMILQANTASAKFSAARQLMFQTLARSFKETAKINEKRGSKRDFCHISELMNPQSVDLMNSQFLSQEISKTSEQKKDSSKSGVGTLEAHKRKKLEDKCHGVASNIFSSVASFQDCSRRVESRVSNYIHASSSSSCQFGRLLNCDLEMQNTFRKQNSGGNGIADDRCNTNKAVENVYQEQNSLLRVKHLSLWKVRPTFQENTEANSLNVTSGTTDCLPSPTPGVYATTPRNETRTSLVDFSVKRQTVVMPSSIQAFRKQKVHPEESTKDVGSQRPSRKAKGKKEEQKRAVTVEEITYRLKGLAIGNGSKEIVAKDQNAIIPYKGDGAIVSYEGFDPMKRHRPRPKVDLDPETSRLWNLLMGKAGSESAETMDKDKEKWWEEERKVVRGRVDSFIARMHLVQGDRRFSQWKGSVVDSVIGVFLTQNVSDHLSSSAFMSLAAKFPLPLTTSNTNCCQNATIMWTEEPEVQIIDPDGTITYHGRMFRQPVNQQNSMRLSESSERRPDNFSSQTASHLANDNISGTEEEVVSSQNSSNSFLQATEDVRSSSESEVEDRIFMCNSSKNCSSATVSKTESASMFKQYQCHGMISPLLDKSSMPEYQQQEDPMFIRQNPSSNNSGNAHAYPVISDVSWQQGSLSPSSSSWLNKTSNIGVQAPYLFGSSGHHNMSYFLHGSVEITKNGVVAHLPKNIAAMEGSISSSTTQETGMPIKHAITMGQPVYRNQHPKDNLQSGSHFGSSEQSIRSNQVERSNSFELEGRSVLEPKRRNEADAKRQTGHLYSSSEQFSSIDTNVQSARKKKVDETKAFDWDSLRKKVLSRGGTKERSKDNMDSLDYEALRHADVSTISETIKERGMNNMLAERIKDFLNRLVTEHGSTDLEWLRDVPGDQAKDYLLSIRGLGLKSVECVRLLTLHQLAFPVDTNVGRIAVRLGWVPLQPLPESLQLHLLELYPVLESIQKYLWPRLCKLDQRTLYELHYQMITFGKVFCTKSKPNCNACPLRAECRHFASAFASARLSLPGPEERSMVSSTTSVANENAPVLVKPMPLPPAETSECWESQYIRTGCEPIIEEPKTPEPSPEVLESDIEDMFSEDPDEIPTIKLSFDALKTNVESIMQEQNMQLQPGDLSRALVALDPSAASIPAPKLKSVTRLRTEHRVYELPDSHPLLKGMDRRERDDPSPYLLAIWAPGETANSTQPPEGHCSLQGSGRLCTEETCFSCNNIKEANSGTVRGTLLIPCRTAMRGSFPLNGTYFQVNEMFADHESSENPIDVPRDWLWQLQRRTVYFGTSVTSIFRGLSTDGIRYCFWKGFVCVRGFDRKSRAPRPLQPRLHAPASKLIKNKNKAK</sequence>
<dbReference type="Pfam" id="PF15628">
    <property type="entry name" value="RRM_DME"/>
    <property type="match status" value="1"/>
</dbReference>
<keyword evidence="4" id="KW-0004">4Fe-4S</keyword>
<name>A0ABD2ZR47_9GENT</name>
<feature type="domain" description="HhH-GPD" evidence="11">
    <location>
        <begin position="1446"/>
        <end position="1615"/>
    </location>
</feature>
<dbReference type="FunFam" id="1.10.1670.10:FF:000004">
    <property type="entry name" value="DNA glycosylase/AP lyase ROS1"/>
    <property type="match status" value="1"/>
</dbReference>
<feature type="region of interest" description="Disordered" evidence="10">
    <location>
        <begin position="699"/>
        <end position="720"/>
    </location>
</feature>